<dbReference type="AlphaFoldDB" id="A0A1H2LEU9"/>
<dbReference type="GeneID" id="65344657"/>
<evidence type="ECO:0000313" key="2">
    <source>
        <dbReference type="Proteomes" id="UP000214355"/>
    </source>
</evidence>
<dbReference type="RefSeq" id="WP_091280388.1">
    <property type="nucleotide sequence ID" value="NZ_LT629804.1"/>
</dbReference>
<dbReference type="Proteomes" id="UP000214355">
    <property type="component" value="Chromosome I"/>
</dbReference>
<protein>
    <submittedName>
        <fullName evidence="1">Uncharacterized protein</fullName>
    </submittedName>
</protein>
<organism evidence="1 2">
    <name type="scientific">Arcanobacterium phocae</name>
    <dbReference type="NCBI Taxonomy" id="131112"/>
    <lineage>
        <taxon>Bacteria</taxon>
        <taxon>Bacillati</taxon>
        <taxon>Actinomycetota</taxon>
        <taxon>Actinomycetes</taxon>
        <taxon>Actinomycetales</taxon>
        <taxon>Actinomycetaceae</taxon>
        <taxon>Arcanobacterium</taxon>
    </lineage>
</organism>
<name>A0A1H2LEU9_9ACTO</name>
<evidence type="ECO:0000313" key="1">
    <source>
        <dbReference type="EMBL" id="SDU79553.1"/>
    </source>
</evidence>
<dbReference type="OrthoDB" id="7107956at2"/>
<gene>
    <name evidence="1" type="ORF">SAMN04489737_0919</name>
</gene>
<sequence>MSEKDIIKSISTNLSEKRNSAALNNYEVLYNNIKYVSKLLDIFVNKIVILEKEIEKEIESADNVSDEFKNQHNSKFYFLDIIPRILLNDIEILKKFSEISKVDDMAEIENNNVHLLKKQFIDYNELVTVTRQTLDSLVSDAYQMILLDVKELNFHVLTSLKSFELYATKSIRQSLFNEEITQALAEFDKLNYKQRVKGHESDITKCSKNTFGQKLDFIFDELGLSSEQDFIKDLKNLFKFSSEFTHIGYISTLFSSSEQLDIVFGSVLGPYLLSTENFNELKYEIIETLVIFFAKIYMSAISKMLEQIFCVKSSKRMTATIENYVKELIEHVKTRNNKYAFVIKEGLIKSKQTIELPCMCGRINHWNPPHNLSDLYCKSCESKFKLIELKGDPGYVMSSSGPIKVIGSNVPDLNDMPFEDRKELFEN</sequence>
<keyword evidence="2" id="KW-1185">Reference proteome</keyword>
<reference evidence="2" key="1">
    <citation type="submission" date="2016-10" db="EMBL/GenBank/DDBJ databases">
        <authorList>
            <person name="Varghese N."/>
            <person name="Submissions S."/>
        </authorList>
    </citation>
    <scope>NUCLEOTIDE SEQUENCE [LARGE SCALE GENOMIC DNA]</scope>
    <source>
        <strain evidence="2">DSM 10002</strain>
    </source>
</reference>
<dbReference type="EMBL" id="LT629804">
    <property type="protein sequence ID" value="SDU79553.1"/>
    <property type="molecule type" value="Genomic_DNA"/>
</dbReference>
<proteinExistence type="predicted"/>
<accession>A0A1H2LEU9</accession>